<dbReference type="Proteomes" id="UP000717696">
    <property type="component" value="Unassembled WGS sequence"/>
</dbReference>
<keyword evidence="3 12" id="KW-0813">Transport</keyword>
<comment type="function">
    <text evidence="12">Component of the ubiquinol-cytochrome c oxidoreductase, a multisubunit transmembrane complex that is part of the mitochondrial electron transport chain which drives oxidative phosphorylation. The complex plays an important role in the uptake of multiple carbon sources present in different host niches.</text>
</comment>
<dbReference type="EMBL" id="JAGMUU010000015">
    <property type="protein sequence ID" value="KAH7137230.1"/>
    <property type="molecule type" value="Genomic_DNA"/>
</dbReference>
<evidence type="ECO:0000256" key="7">
    <source>
        <dbReference type="ARBA" id="ARBA00022982"/>
    </source>
</evidence>
<evidence type="ECO:0000313" key="13">
    <source>
        <dbReference type="EMBL" id="KAH7137230.1"/>
    </source>
</evidence>
<keyword evidence="4 12" id="KW-0679">Respiratory chain</keyword>
<sequence>MAITSRLYSSLFRSNYLMLATVFSAGFAWEIGFNNVMNKIWDNNNQGRQWKDIRHKFVEAAEEEDDE</sequence>
<comment type="caution">
    <text evidence="13">The sequence shown here is derived from an EMBL/GenBank/DDBJ whole genome shotgun (WGS) entry which is preliminary data.</text>
</comment>
<dbReference type="PANTHER" id="PTHR12980:SF0">
    <property type="entry name" value="CYTOCHROME B-C1 COMPLEX SUBUNIT 9"/>
    <property type="match status" value="1"/>
</dbReference>
<organism evidence="13 14">
    <name type="scientific">Dactylonectria estremocensis</name>
    <dbReference type="NCBI Taxonomy" id="1079267"/>
    <lineage>
        <taxon>Eukaryota</taxon>
        <taxon>Fungi</taxon>
        <taxon>Dikarya</taxon>
        <taxon>Ascomycota</taxon>
        <taxon>Pezizomycotina</taxon>
        <taxon>Sordariomycetes</taxon>
        <taxon>Hypocreomycetidae</taxon>
        <taxon>Hypocreales</taxon>
        <taxon>Nectriaceae</taxon>
        <taxon>Dactylonectria</taxon>
    </lineage>
</organism>
<keyword evidence="10 12" id="KW-0472">Membrane</keyword>
<dbReference type="InterPro" id="IPR036656">
    <property type="entry name" value="QCR9_sf"/>
</dbReference>
<keyword evidence="5 12" id="KW-0812">Transmembrane</keyword>
<evidence type="ECO:0000256" key="12">
    <source>
        <dbReference type="RuleBase" id="RU368056"/>
    </source>
</evidence>
<evidence type="ECO:0000256" key="11">
    <source>
        <dbReference type="ARBA" id="ARBA00044247"/>
    </source>
</evidence>
<dbReference type="InterPro" id="IPR008027">
    <property type="entry name" value="QCR9"/>
</dbReference>
<evidence type="ECO:0000256" key="2">
    <source>
        <dbReference type="ARBA" id="ARBA00007856"/>
    </source>
</evidence>
<gene>
    <name evidence="13" type="ORF">B0J13DRAFT_559248</name>
</gene>
<evidence type="ECO:0000256" key="9">
    <source>
        <dbReference type="ARBA" id="ARBA00023128"/>
    </source>
</evidence>
<evidence type="ECO:0000256" key="3">
    <source>
        <dbReference type="ARBA" id="ARBA00022448"/>
    </source>
</evidence>
<keyword evidence="8 12" id="KW-1133">Transmembrane helix</keyword>
<dbReference type="OrthoDB" id="44067at2759"/>
<accession>A0A9P9EG32</accession>
<name>A0A9P9EG32_9HYPO</name>
<feature type="transmembrane region" description="Helical" evidence="12">
    <location>
        <begin position="16"/>
        <end position="33"/>
    </location>
</feature>
<comment type="subcellular location">
    <subcellularLocation>
        <location evidence="1 12">Mitochondrion inner membrane</location>
        <topology evidence="1 12">Single-pass membrane protein</topology>
    </subcellularLocation>
</comment>
<evidence type="ECO:0000256" key="4">
    <source>
        <dbReference type="ARBA" id="ARBA00022660"/>
    </source>
</evidence>
<evidence type="ECO:0000256" key="1">
    <source>
        <dbReference type="ARBA" id="ARBA00004434"/>
    </source>
</evidence>
<proteinExistence type="inferred from homology"/>
<dbReference type="GO" id="GO:0005743">
    <property type="term" value="C:mitochondrial inner membrane"/>
    <property type="evidence" value="ECO:0007669"/>
    <property type="project" value="UniProtKB-SubCell"/>
</dbReference>
<dbReference type="SUPFAM" id="SSF81514">
    <property type="entry name" value="Subunit X (non-heme 7 kDa protein) of cytochrome bc1 complex (Ubiquinol-cytochrome c reductase)"/>
    <property type="match status" value="1"/>
</dbReference>
<keyword evidence="9 12" id="KW-0496">Mitochondrion</keyword>
<dbReference type="FunFam" id="1.20.5.260:FF:000001">
    <property type="entry name" value="Cytochrome b-c1 complex subunit 9"/>
    <property type="match status" value="1"/>
</dbReference>
<evidence type="ECO:0000256" key="10">
    <source>
        <dbReference type="ARBA" id="ARBA00023136"/>
    </source>
</evidence>
<dbReference type="Pfam" id="PF05365">
    <property type="entry name" value="UCR_UQCRX_QCR9"/>
    <property type="match status" value="1"/>
</dbReference>
<keyword evidence="6 12" id="KW-0999">Mitochondrion inner membrane</keyword>
<dbReference type="AlphaFoldDB" id="A0A9P9EG32"/>
<evidence type="ECO:0000256" key="6">
    <source>
        <dbReference type="ARBA" id="ARBA00022792"/>
    </source>
</evidence>
<evidence type="ECO:0000313" key="14">
    <source>
        <dbReference type="Proteomes" id="UP000717696"/>
    </source>
</evidence>
<dbReference type="Gene3D" id="1.20.5.260">
    <property type="entry name" value="Cytochrome b-c1 complex subunit 9"/>
    <property type="match status" value="1"/>
</dbReference>
<comment type="similarity">
    <text evidence="2 12">Belongs to the UQCR10/QCR9 family.</text>
</comment>
<evidence type="ECO:0000256" key="8">
    <source>
        <dbReference type="ARBA" id="ARBA00022989"/>
    </source>
</evidence>
<comment type="subunit">
    <text evidence="12">Component of the ubiquinol-cytochrome c oxidoreductase (cytochrome b-c1 complex, complex III, CIII), a multisubunit enzyme composed of 3 respiratory subunits cytochrome b, cytochrome c1 and Rieske protein, 2 core protein subunits, and additional low-molecular weight protein subunits.</text>
</comment>
<dbReference type="GO" id="GO:0045275">
    <property type="term" value="C:respiratory chain complex III"/>
    <property type="evidence" value="ECO:0007669"/>
    <property type="project" value="UniProtKB-UniRule"/>
</dbReference>
<reference evidence="13" key="1">
    <citation type="journal article" date="2021" name="Nat. Commun.">
        <title>Genetic determinants of endophytism in the Arabidopsis root mycobiome.</title>
        <authorList>
            <person name="Mesny F."/>
            <person name="Miyauchi S."/>
            <person name="Thiergart T."/>
            <person name="Pickel B."/>
            <person name="Atanasova L."/>
            <person name="Karlsson M."/>
            <person name="Huettel B."/>
            <person name="Barry K.W."/>
            <person name="Haridas S."/>
            <person name="Chen C."/>
            <person name="Bauer D."/>
            <person name="Andreopoulos W."/>
            <person name="Pangilinan J."/>
            <person name="LaButti K."/>
            <person name="Riley R."/>
            <person name="Lipzen A."/>
            <person name="Clum A."/>
            <person name="Drula E."/>
            <person name="Henrissat B."/>
            <person name="Kohler A."/>
            <person name="Grigoriev I.V."/>
            <person name="Martin F.M."/>
            <person name="Hacquard S."/>
        </authorList>
    </citation>
    <scope>NUCLEOTIDE SEQUENCE</scope>
    <source>
        <strain evidence="13">MPI-CAGE-AT-0021</strain>
    </source>
</reference>
<dbReference type="GO" id="GO:0006122">
    <property type="term" value="P:mitochondrial electron transport, ubiquinol to cytochrome c"/>
    <property type="evidence" value="ECO:0007669"/>
    <property type="project" value="UniProtKB-UniRule"/>
</dbReference>
<keyword evidence="14" id="KW-1185">Reference proteome</keyword>
<dbReference type="PANTHER" id="PTHR12980">
    <property type="entry name" value="UBIQUINOL-CYTOCHROME C REDUCTASE COMPLEX, SUBUNIT X"/>
    <property type="match status" value="1"/>
</dbReference>
<evidence type="ECO:0000256" key="5">
    <source>
        <dbReference type="ARBA" id="ARBA00022692"/>
    </source>
</evidence>
<keyword evidence="7 12" id="KW-0249">Electron transport</keyword>
<protein>
    <recommendedName>
        <fullName evidence="11 12">Complex III subunit 9</fullName>
    </recommendedName>
</protein>